<name>A0A315Z7T9_SEDFL</name>
<dbReference type="OrthoDB" id="983139at2"/>
<sequence>MLRKKLFWFLGLESIFLFGLLAYSYIADSASFYQQEKVISQHYLLTDFCLTTESRHTRHLSMPETIAPFQDLPGFHDHFPSSSFFQAPKWLSTAK</sequence>
<gene>
    <name evidence="2" type="ORF">BC781_1067</name>
</gene>
<keyword evidence="1" id="KW-0472">Membrane</keyword>
<evidence type="ECO:0000256" key="1">
    <source>
        <dbReference type="SAM" id="Phobius"/>
    </source>
</evidence>
<keyword evidence="3" id="KW-1185">Reference proteome</keyword>
<feature type="transmembrane region" description="Helical" evidence="1">
    <location>
        <begin position="6"/>
        <end position="27"/>
    </location>
</feature>
<proteinExistence type="predicted"/>
<keyword evidence="1" id="KW-0812">Transmembrane</keyword>
<dbReference type="RefSeq" id="WP_146201734.1">
    <property type="nucleotide sequence ID" value="NZ_QGDO01000006.1"/>
</dbReference>
<comment type="caution">
    <text evidence="2">The sequence shown here is derived from an EMBL/GenBank/DDBJ whole genome shotgun (WGS) entry which is preliminary data.</text>
</comment>
<dbReference type="EMBL" id="QGDO01000006">
    <property type="protein sequence ID" value="PWJ39106.1"/>
    <property type="molecule type" value="Genomic_DNA"/>
</dbReference>
<evidence type="ECO:0000313" key="2">
    <source>
        <dbReference type="EMBL" id="PWJ39106.1"/>
    </source>
</evidence>
<protein>
    <submittedName>
        <fullName evidence="2">Uncharacterized protein</fullName>
    </submittedName>
</protein>
<dbReference type="AlphaFoldDB" id="A0A315Z7T9"/>
<keyword evidence="1" id="KW-1133">Transmembrane helix</keyword>
<organism evidence="2 3">
    <name type="scientific">Sediminitomix flava</name>
    <dbReference type="NCBI Taxonomy" id="379075"/>
    <lineage>
        <taxon>Bacteria</taxon>
        <taxon>Pseudomonadati</taxon>
        <taxon>Bacteroidota</taxon>
        <taxon>Cytophagia</taxon>
        <taxon>Cytophagales</taxon>
        <taxon>Flammeovirgaceae</taxon>
        <taxon>Sediminitomix</taxon>
    </lineage>
</organism>
<evidence type="ECO:0000313" key="3">
    <source>
        <dbReference type="Proteomes" id="UP000245535"/>
    </source>
</evidence>
<dbReference type="Proteomes" id="UP000245535">
    <property type="component" value="Unassembled WGS sequence"/>
</dbReference>
<reference evidence="2 3" key="1">
    <citation type="submission" date="2018-03" db="EMBL/GenBank/DDBJ databases">
        <title>Genomic Encyclopedia of Archaeal and Bacterial Type Strains, Phase II (KMG-II): from individual species to whole genera.</title>
        <authorList>
            <person name="Goeker M."/>
        </authorList>
    </citation>
    <scope>NUCLEOTIDE SEQUENCE [LARGE SCALE GENOMIC DNA]</scope>
    <source>
        <strain evidence="2 3">DSM 28229</strain>
    </source>
</reference>
<accession>A0A315Z7T9</accession>